<dbReference type="GO" id="GO:0004034">
    <property type="term" value="F:aldose 1-epimerase activity"/>
    <property type="evidence" value="ECO:0007669"/>
    <property type="project" value="TreeGrafter"/>
</dbReference>
<dbReference type="PANTHER" id="PTHR10091">
    <property type="entry name" value="ALDOSE-1-EPIMERASE"/>
    <property type="match status" value="1"/>
</dbReference>
<dbReference type="Pfam" id="PF01263">
    <property type="entry name" value="Aldose_epim"/>
    <property type="match status" value="1"/>
</dbReference>
<dbReference type="GO" id="GO:0030246">
    <property type="term" value="F:carbohydrate binding"/>
    <property type="evidence" value="ECO:0007669"/>
    <property type="project" value="InterPro"/>
</dbReference>
<dbReference type="Gene3D" id="2.70.98.10">
    <property type="match status" value="2"/>
</dbReference>
<dbReference type="Proteomes" id="UP000479710">
    <property type="component" value="Unassembled WGS sequence"/>
</dbReference>
<evidence type="ECO:0000256" key="1">
    <source>
        <dbReference type="ARBA" id="ARBA00006206"/>
    </source>
</evidence>
<organism evidence="4 5">
    <name type="scientific">Oryza meyeriana var. granulata</name>
    <dbReference type="NCBI Taxonomy" id="110450"/>
    <lineage>
        <taxon>Eukaryota</taxon>
        <taxon>Viridiplantae</taxon>
        <taxon>Streptophyta</taxon>
        <taxon>Embryophyta</taxon>
        <taxon>Tracheophyta</taxon>
        <taxon>Spermatophyta</taxon>
        <taxon>Magnoliopsida</taxon>
        <taxon>Liliopsida</taxon>
        <taxon>Poales</taxon>
        <taxon>Poaceae</taxon>
        <taxon>BOP clade</taxon>
        <taxon>Oryzoideae</taxon>
        <taxon>Oryzeae</taxon>
        <taxon>Oryzinae</taxon>
        <taxon>Oryza</taxon>
        <taxon>Oryza meyeriana</taxon>
    </lineage>
</organism>
<dbReference type="GO" id="GO:0006006">
    <property type="term" value="P:glucose metabolic process"/>
    <property type="evidence" value="ECO:0007669"/>
    <property type="project" value="TreeGrafter"/>
</dbReference>
<evidence type="ECO:0000313" key="5">
    <source>
        <dbReference type="Proteomes" id="UP000479710"/>
    </source>
</evidence>
<evidence type="ECO:0000256" key="2">
    <source>
        <dbReference type="ARBA" id="ARBA00023235"/>
    </source>
</evidence>
<keyword evidence="2" id="KW-0413">Isomerase</keyword>
<dbReference type="OrthoDB" id="274691at2759"/>
<evidence type="ECO:0000313" key="4">
    <source>
        <dbReference type="EMBL" id="KAF0930425.1"/>
    </source>
</evidence>
<dbReference type="CDD" id="cd09019">
    <property type="entry name" value="galactose_mutarotase_like"/>
    <property type="match status" value="1"/>
</dbReference>
<dbReference type="GO" id="GO:0033499">
    <property type="term" value="P:galactose catabolic process via UDP-galactose, Leloir pathway"/>
    <property type="evidence" value="ECO:0007669"/>
    <property type="project" value="TreeGrafter"/>
</dbReference>
<dbReference type="SUPFAM" id="SSF74650">
    <property type="entry name" value="Galactose mutarotase-like"/>
    <property type="match status" value="1"/>
</dbReference>
<dbReference type="AlphaFoldDB" id="A0A6G1F0R3"/>
<proteinExistence type="inferred from homology"/>
<keyword evidence="5" id="KW-1185">Reference proteome</keyword>
<keyword evidence="3" id="KW-0119">Carbohydrate metabolism</keyword>
<gene>
    <name evidence="4" type="ORF">E2562_032766</name>
</gene>
<accession>A0A6G1F0R3</accession>
<sequence>MAEILELCNGRITAKIATWGATITSLLVPDSHGNLADVVLGFDTLEPYMKGISPYFGCIVGRVANRIKDGKFTLNGVEYSLAINNGPNSLHGGLKGFDKVVWDVVERKDGNKATPINLAQHTYWNLAGHNSGDTLDHSIQIWGKHITPVDENTIPTGEIMPVKDTPFDFTTKHKIGARINDVPGGYDHNYVLDCGGEKNGLKHAAKLKDASSSRTLDLWTDAPGMQFYTANYVDGITA</sequence>
<dbReference type="InterPro" id="IPR014718">
    <property type="entry name" value="GH-type_carb-bd"/>
</dbReference>
<dbReference type="InterPro" id="IPR047215">
    <property type="entry name" value="Galactose_mutarotase-like"/>
</dbReference>
<evidence type="ECO:0008006" key="6">
    <source>
        <dbReference type="Google" id="ProtNLM"/>
    </source>
</evidence>
<dbReference type="PANTHER" id="PTHR10091:SF49">
    <property type="entry name" value="ALDOSE 1-EPIMERASE"/>
    <property type="match status" value="1"/>
</dbReference>
<dbReference type="EMBL" id="SPHZ02000002">
    <property type="protein sequence ID" value="KAF0930425.1"/>
    <property type="molecule type" value="Genomic_DNA"/>
</dbReference>
<comment type="similarity">
    <text evidence="1">Belongs to the aldose epimerase family.</text>
</comment>
<protein>
    <recommendedName>
        <fullName evidence="6">Aldose 1-epimerase</fullName>
    </recommendedName>
</protein>
<comment type="caution">
    <text evidence="4">The sequence shown here is derived from an EMBL/GenBank/DDBJ whole genome shotgun (WGS) entry which is preliminary data.</text>
</comment>
<reference evidence="4 5" key="1">
    <citation type="submission" date="2019-11" db="EMBL/GenBank/DDBJ databases">
        <title>Whole genome sequence of Oryza granulata.</title>
        <authorList>
            <person name="Li W."/>
        </authorList>
    </citation>
    <scope>NUCLEOTIDE SEQUENCE [LARGE SCALE GENOMIC DNA]</scope>
    <source>
        <strain evidence="5">cv. Menghai</strain>
        <tissue evidence="4">Leaf</tissue>
    </source>
</reference>
<dbReference type="InterPro" id="IPR008183">
    <property type="entry name" value="Aldose_1/G6P_1-epimerase"/>
</dbReference>
<evidence type="ECO:0000256" key="3">
    <source>
        <dbReference type="ARBA" id="ARBA00023277"/>
    </source>
</evidence>
<name>A0A6G1F0R3_9ORYZ</name>
<dbReference type="InterPro" id="IPR011013">
    <property type="entry name" value="Gal_mutarotase_sf_dom"/>
</dbReference>